<dbReference type="SMART" id="SM01080">
    <property type="entry name" value="CHASE2"/>
    <property type="match status" value="1"/>
</dbReference>
<comment type="subcellular location">
    <subcellularLocation>
        <location evidence="1">Cell envelope</location>
    </subcellularLocation>
</comment>
<dbReference type="AlphaFoldDB" id="A0AAX3BC29"/>
<proteinExistence type="inferred from homology"/>
<evidence type="ECO:0000259" key="8">
    <source>
        <dbReference type="PROSITE" id="PS50125"/>
    </source>
</evidence>
<dbReference type="PANTHER" id="PTHR43081:SF1">
    <property type="entry name" value="ADENYLATE CYCLASE, TERMINAL-DIFFERENTIATION SPECIFIC"/>
    <property type="match status" value="1"/>
</dbReference>
<feature type="transmembrane region" description="Helical" evidence="7">
    <location>
        <begin position="417"/>
        <end position="436"/>
    </location>
</feature>
<dbReference type="Pfam" id="PF05226">
    <property type="entry name" value="CHASE2"/>
    <property type="match status" value="1"/>
</dbReference>
<dbReference type="CDD" id="cd07302">
    <property type="entry name" value="CHD"/>
    <property type="match status" value="1"/>
</dbReference>
<sequence>MKKIKKFFKYFIIIGLGISFVVLSSVLYYGENKSINAFFKGFEDRTIHWRFQSRYKLASWFNKKHQSNILDRLVIVAIDDKAIAKYGGSFPFDRQVWADYLNYLNSLPERKKPQLVFFDIVFSDPSRNPTSDTNLIKAFQAYQGKLAIDFILELSQAAVNLNAEDPYFHKLVQRDALPYDSPYVQSMRIFEFPGSPPYEKVSHYTKQVLVLPSLIQSVDATGSANFFSDNASVYRFFPAVISSFYKKTSESNSLSDITNVYYPSIHLSLFLSLVNANISNVVWTPEGIRITNVVFQQSAREIFIPFIPRTRGYIGINYLAPSGKGEIKVVSLADIKKTSLPQDAILLTGMYSRSGTHDIWRSPVGEMYGIEHIAYALYTMYENRFLKYLPVWVEILYMVLLVMIVGVLAARGKLVSLTFGAMFSFLPFGIGLGGFFGDWSIITFLPFLNSVLVLLFGQIYVLITESKEKSFIRQTFSSYLNPKLVDLLIERPDILQLGGSEREITIFFSSIKNFHEITEGFSAPQIVEFLNRYFGFMGDMVIEANGTLDKYMGEMIMAFWGAPLDEPQHAFLACQTALAMLEKVKLFNEEQKKLGLKPVVVNIGLNTGKAVVGNVGSDKQKNYTAIGDSVNLASRIKGLNKFYHTQIIISEFTYAHVKDKVIVRELDLTRVKGKSEPVRVYELWDLK</sequence>
<evidence type="ECO:0000256" key="4">
    <source>
        <dbReference type="ARBA" id="ARBA00022692"/>
    </source>
</evidence>
<reference evidence="9" key="2">
    <citation type="submission" date="2022-06" db="EMBL/GenBank/DDBJ databases">
        <title>Thermospira aquatica gen. nov., sp. nov.</title>
        <authorList>
            <person name="Ben Ali Gam Z."/>
            <person name="Labat M."/>
        </authorList>
    </citation>
    <scope>NUCLEOTIDE SEQUENCE</scope>
    <source>
        <strain evidence="9">F1F22</strain>
    </source>
</reference>
<dbReference type="InterPro" id="IPR001054">
    <property type="entry name" value="A/G_cyclase"/>
</dbReference>
<feature type="transmembrane region" description="Helical" evidence="7">
    <location>
        <begin position="7"/>
        <end position="30"/>
    </location>
</feature>
<dbReference type="SMART" id="SM00044">
    <property type="entry name" value="CYCc"/>
    <property type="match status" value="1"/>
</dbReference>
<name>A0AAX3BC29_9SPIR</name>
<dbReference type="GO" id="GO:0030313">
    <property type="term" value="C:cell envelope"/>
    <property type="evidence" value="ECO:0007669"/>
    <property type="project" value="UniProtKB-SubCell"/>
</dbReference>
<dbReference type="KEGG" id="taqu:KDW03_10340"/>
<dbReference type="PANTHER" id="PTHR43081">
    <property type="entry name" value="ADENYLATE CYCLASE, TERMINAL-DIFFERENTIATION SPECIFIC-RELATED"/>
    <property type="match status" value="1"/>
</dbReference>
<dbReference type="Proteomes" id="UP001056539">
    <property type="component" value="Chromosome"/>
</dbReference>
<dbReference type="Gene3D" id="3.30.70.1230">
    <property type="entry name" value="Nucleotide cyclase"/>
    <property type="match status" value="1"/>
</dbReference>
<keyword evidence="6 7" id="KW-0472">Membrane</keyword>
<dbReference type="InterPro" id="IPR007890">
    <property type="entry name" value="CHASE2"/>
</dbReference>
<evidence type="ECO:0000313" key="10">
    <source>
        <dbReference type="Proteomes" id="UP001056539"/>
    </source>
</evidence>
<dbReference type="FunFam" id="3.30.70.1230:FF:000016">
    <property type="entry name" value="Adenylate/guanylate cyclase domain-containing protein"/>
    <property type="match status" value="1"/>
</dbReference>
<gene>
    <name evidence="9" type="ORF">KDW03_10340</name>
</gene>
<evidence type="ECO:0000256" key="7">
    <source>
        <dbReference type="SAM" id="Phobius"/>
    </source>
</evidence>
<keyword evidence="5 7" id="KW-1133">Transmembrane helix</keyword>
<dbReference type="EMBL" id="CP073355">
    <property type="protein sequence ID" value="URA09868.1"/>
    <property type="molecule type" value="Genomic_DNA"/>
</dbReference>
<evidence type="ECO:0000256" key="6">
    <source>
        <dbReference type="ARBA" id="ARBA00023136"/>
    </source>
</evidence>
<keyword evidence="4 7" id="KW-0812">Transmembrane</keyword>
<evidence type="ECO:0000256" key="5">
    <source>
        <dbReference type="ARBA" id="ARBA00022989"/>
    </source>
</evidence>
<evidence type="ECO:0000256" key="3">
    <source>
        <dbReference type="ARBA" id="ARBA00022475"/>
    </source>
</evidence>
<feature type="domain" description="Guanylate cyclase" evidence="8">
    <location>
        <begin position="505"/>
        <end position="637"/>
    </location>
</feature>
<evidence type="ECO:0000313" key="9">
    <source>
        <dbReference type="EMBL" id="URA09868.1"/>
    </source>
</evidence>
<reference evidence="9" key="1">
    <citation type="submission" date="2021-04" db="EMBL/GenBank/DDBJ databases">
        <authorList>
            <person name="Postec A."/>
        </authorList>
    </citation>
    <scope>NUCLEOTIDE SEQUENCE</scope>
    <source>
        <strain evidence="9">F1F22</strain>
    </source>
</reference>
<dbReference type="InterPro" id="IPR029787">
    <property type="entry name" value="Nucleotide_cyclase"/>
</dbReference>
<dbReference type="RefSeq" id="WP_271435000.1">
    <property type="nucleotide sequence ID" value="NZ_CP073355.1"/>
</dbReference>
<evidence type="ECO:0000256" key="2">
    <source>
        <dbReference type="ARBA" id="ARBA00005381"/>
    </source>
</evidence>
<dbReference type="SUPFAM" id="SSF55073">
    <property type="entry name" value="Nucleotide cyclase"/>
    <property type="match status" value="1"/>
</dbReference>
<protein>
    <submittedName>
        <fullName evidence="9">Adenylate/guanylate cyclase domain-containing protein</fullName>
    </submittedName>
</protein>
<keyword evidence="10" id="KW-1185">Reference proteome</keyword>
<dbReference type="InterPro" id="IPR050697">
    <property type="entry name" value="Adenylyl/Guanylyl_Cyclase_3/4"/>
</dbReference>
<dbReference type="GO" id="GO:0006171">
    <property type="term" value="P:cAMP biosynthetic process"/>
    <property type="evidence" value="ECO:0007669"/>
    <property type="project" value="TreeGrafter"/>
</dbReference>
<accession>A0AAX3BC29</accession>
<organism evidence="9 10">
    <name type="scientific">Thermospira aquatica</name>
    <dbReference type="NCBI Taxonomy" id="2828656"/>
    <lineage>
        <taxon>Bacteria</taxon>
        <taxon>Pseudomonadati</taxon>
        <taxon>Spirochaetota</taxon>
        <taxon>Spirochaetia</taxon>
        <taxon>Brevinematales</taxon>
        <taxon>Thermospiraceae</taxon>
        <taxon>Thermospira</taxon>
    </lineage>
</organism>
<dbReference type="GO" id="GO:0004016">
    <property type="term" value="F:adenylate cyclase activity"/>
    <property type="evidence" value="ECO:0007669"/>
    <property type="project" value="UniProtKB-ARBA"/>
</dbReference>
<comment type="similarity">
    <text evidence="2">Belongs to the adenylyl cyclase class-3 family.</text>
</comment>
<feature type="transmembrane region" description="Helical" evidence="7">
    <location>
        <begin position="442"/>
        <end position="463"/>
    </location>
</feature>
<evidence type="ECO:0000256" key="1">
    <source>
        <dbReference type="ARBA" id="ARBA00004196"/>
    </source>
</evidence>
<feature type="transmembrane region" description="Helical" evidence="7">
    <location>
        <begin position="389"/>
        <end position="410"/>
    </location>
</feature>
<dbReference type="GO" id="GO:0035556">
    <property type="term" value="P:intracellular signal transduction"/>
    <property type="evidence" value="ECO:0007669"/>
    <property type="project" value="InterPro"/>
</dbReference>
<dbReference type="Pfam" id="PF00211">
    <property type="entry name" value="Guanylate_cyc"/>
    <property type="match status" value="1"/>
</dbReference>
<keyword evidence="3" id="KW-1003">Cell membrane</keyword>
<dbReference type="PROSITE" id="PS50125">
    <property type="entry name" value="GUANYLATE_CYCLASE_2"/>
    <property type="match status" value="1"/>
</dbReference>